<dbReference type="InterPro" id="IPR029058">
    <property type="entry name" value="AB_hydrolase_fold"/>
</dbReference>
<proteinExistence type="predicted"/>
<accession>A0AAJ2BLJ6</accession>
<dbReference type="InterPro" id="IPR050266">
    <property type="entry name" value="AB_hydrolase_sf"/>
</dbReference>
<feature type="domain" description="AB hydrolase-1" evidence="1">
    <location>
        <begin position="63"/>
        <end position="254"/>
    </location>
</feature>
<dbReference type="SUPFAM" id="SSF53474">
    <property type="entry name" value="alpha/beta-Hydrolases"/>
    <property type="match status" value="1"/>
</dbReference>
<dbReference type="InterPro" id="IPR000073">
    <property type="entry name" value="AB_hydrolase_1"/>
</dbReference>
<dbReference type="Gene3D" id="3.40.50.1820">
    <property type="entry name" value="alpha/beta hydrolase"/>
    <property type="match status" value="1"/>
</dbReference>
<dbReference type="Pfam" id="PF12697">
    <property type="entry name" value="Abhydrolase_6"/>
    <property type="match status" value="1"/>
</dbReference>
<dbReference type="PANTHER" id="PTHR43798">
    <property type="entry name" value="MONOACYLGLYCEROL LIPASE"/>
    <property type="match status" value="1"/>
</dbReference>
<comment type="caution">
    <text evidence="2">The sequence shown here is derived from an EMBL/GenBank/DDBJ whole genome shotgun (WGS) entry which is preliminary data.</text>
</comment>
<gene>
    <name evidence="2" type="ORF">QE440_002493</name>
</gene>
<reference evidence="2" key="1">
    <citation type="submission" date="2023-08" db="EMBL/GenBank/DDBJ databases">
        <title>Functional and genomic diversity of the sorghum phyllosphere microbiome.</title>
        <authorList>
            <person name="Shade A."/>
        </authorList>
    </citation>
    <scope>NUCLEOTIDE SEQUENCE</scope>
    <source>
        <strain evidence="2">SORGH_AS_0201</strain>
    </source>
</reference>
<evidence type="ECO:0000313" key="3">
    <source>
        <dbReference type="Proteomes" id="UP001268036"/>
    </source>
</evidence>
<dbReference type="EMBL" id="JAVJAF010000001">
    <property type="protein sequence ID" value="MDR6234752.1"/>
    <property type="molecule type" value="Genomic_DNA"/>
</dbReference>
<protein>
    <submittedName>
        <fullName evidence="2">Pimeloyl-ACP methyl ester carboxylesterase</fullName>
    </submittedName>
</protein>
<dbReference type="PRINTS" id="PR00111">
    <property type="entry name" value="ABHYDROLASE"/>
</dbReference>
<dbReference type="AlphaFoldDB" id="A0AAJ2BLJ6"/>
<dbReference type="Proteomes" id="UP001268036">
    <property type="component" value="Unassembled WGS sequence"/>
</dbReference>
<evidence type="ECO:0000259" key="1">
    <source>
        <dbReference type="Pfam" id="PF12697"/>
    </source>
</evidence>
<dbReference type="PANTHER" id="PTHR43798:SF29">
    <property type="entry name" value="AB HYDROLASE-1 DOMAIN-CONTAINING PROTEIN"/>
    <property type="match status" value="1"/>
</dbReference>
<sequence>MSLGTCKARRVRQRSALHCAFSAVSLKSPVMTATDLLPLVLLPGLLCDERLWATQAADLADTRPVQIPDLTRDVGIAAMARRVLAEAPPRFALGALSMGGYVAFEILRQAPERVARLALFDTMASPDAPERAAQRRAMLELAERGRFLGISPQLLPRLIHASRLGTPVADTVLTMGKAVGKEAFLRQQRSIIERVDSRPTLAQIRVPTLIVVGAQDQLTPPAEAELMHAGIQGSRLVVLDDCGHLPPLELPERTTALLREWLA</sequence>
<organism evidence="2 3">
    <name type="scientific">Pseudomonas oryzihabitans</name>
    <dbReference type="NCBI Taxonomy" id="47885"/>
    <lineage>
        <taxon>Bacteria</taxon>
        <taxon>Pseudomonadati</taxon>
        <taxon>Pseudomonadota</taxon>
        <taxon>Gammaproteobacteria</taxon>
        <taxon>Pseudomonadales</taxon>
        <taxon>Pseudomonadaceae</taxon>
        <taxon>Pseudomonas</taxon>
    </lineage>
</organism>
<evidence type="ECO:0000313" key="2">
    <source>
        <dbReference type="EMBL" id="MDR6234752.1"/>
    </source>
</evidence>
<name>A0AAJ2BLJ6_9PSED</name>